<evidence type="ECO:0000313" key="1">
    <source>
        <dbReference type="EMBL" id="MPM20999.1"/>
    </source>
</evidence>
<dbReference type="EMBL" id="VSSQ01003501">
    <property type="protein sequence ID" value="MPM20999.1"/>
    <property type="molecule type" value="Genomic_DNA"/>
</dbReference>
<comment type="caution">
    <text evidence="1">The sequence shown here is derived from an EMBL/GenBank/DDBJ whole genome shotgun (WGS) entry which is preliminary data.</text>
</comment>
<proteinExistence type="predicted"/>
<dbReference type="AlphaFoldDB" id="A0A644XY24"/>
<sequence length="117" mass="13641">MRQHALNIVQFRHPLRIPLQRDKPVVVNGGKRRHELRHRQFAFARQAIGANAVFQRGILDVYVLNVRAEVFDAGFGRFAVLEVRVMQIPKRGERIARKTHQEFLEQRGIRKCADGFD</sequence>
<reference evidence="1" key="1">
    <citation type="submission" date="2019-08" db="EMBL/GenBank/DDBJ databases">
        <authorList>
            <person name="Kucharzyk K."/>
            <person name="Murdoch R.W."/>
            <person name="Higgins S."/>
            <person name="Loffler F."/>
        </authorList>
    </citation>
    <scope>NUCLEOTIDE SEQUENCE</scope>
</reference>
<name>A0A644XY24_9ZZZZ</name>
<gene>
    <name evidence="1" type="ORF">SDC9_67438</name>
</gene>
<protein>
    <submittedName>
        <fullName evidence="1">Uncharacterized protein</fullName>
    </submittedName>
</protein>
<accession>A0A644XY24</accession>
<organism evidence="1">
    <name type="scientific">bioreactor metagenome</name>
    <dbReference type="NCBI Taxonomy" id="1076179"/>
    <lineage>
        <taxon>unclassified sequences</taxon>
        <taxon>metagenomes</taxon>
        <taxon>ecological metagenomes</taxon>
    </lineage>
</organism>